<proteinExistence type="predicted"/>
<gene>
    <name evidence="1" type="ORF">TsFJ059_005553</name>
</gene>
<dbReference type="EMBL" id="JAIMJC010000002">
    <property type="protein sequence ID" value="KAH0530989.1"/>
    <property type="molecule type" value="Genomic_DNA"/>
</dbReference>
<protein>
    <submittedName>
        <fullName evidence="1">Uncharacterized protein</fullName>
    </submittedName>
</protein>
<comment type="caution">
    <text evidence="1">The sequence shown here is derived from an EMBL/GenBank/DDBJ whole genome shotgun (WGS) entry which is preliminary data.</text>
</comment>
<sequence>MHNGQPRNEVNSERCELVYLFLRKYFLYWLEALGLLKHIEDGVVSMARLEDLLRVKSLESREEESRWFHPFRWRFENLIRVKSPDRQSLDYQLLELTQDARRFIRQNT</sequence>
<dbReference type="AlphaFoldDB" id="A0A9P8HU27"/>
<keyword evidence="2" id="KW-1185">Reference proteome</keyword>
<evidence type="ECO:0000313" key="2">
    <source>
        <dbReference type="Proteomes" id="UP000826573"/>
    </source>
</evidence>
<dbReference type="Proteomes" id="UP000826573">
    <property type="component" value="Unassembled WGS sequence"/>
</dbReference>
<evidence type="ECO:0000313" key="1">
    <source>
        <dbReference type="EMBL" id="KAH0530989.1"/>
    </source>
</evidence>
<reference evidence="1 2" key="1">
    <citation type="submission" date="2021-08" db="EMBL/GenBank/DDBJ databases">
        <title>The highly contiguous genome resource for Trichoderma semiorbis FJ059, a fungal antagonistic to plant pathogens.</title>
        <authorList>
            <person name="Liu T."/>
        </authorList>
    </citation>
    <scope>NUCLEOTIDE SEQUENCE [LARGE SCALE GENOMIC DNA]</scope>
    <source>
        <strain evidence="1 2">FJ059</strain>
    </source>
</reference>
<accession>A0A9P8HU27</accession>
<organism evidence="1 2">
    <name type="scientific">Trichoderma semiorbis</name>
    <dbReference type="NCBI Taxonomy" id="1491008"/>
    <lineage>
        <taxon>Eukaryota</taxon>
        <taxon>Fungi</taxon>
        <taxon>Dikarya</taxon>
        <taxon>Ascomycota</taxon>
        <taxon>Pezizomycotina</taxon>
        <taxon>Sordariomycetes</taxon>
        <taxon>Hypocreomycetidae</taxon>
        <taxon>Hypocreales</taxon>
        <taxon>Hypocreaceae</taxon>
        <taxon>Trichoderma</taxon>
    </lineage>
</organism>
<name>A0A9P8HU27_9HYPO</name>